<evidence type="ECO:0000313" key="1">
    <source>
        <dbReference type="EMBL" id="PRH89050.1"/>
    </source>
</evidence>
<keyword evidence="2" id="KW-1185">Reference proteome</keyword>
<reference evidence="1 2" key="1">
    <citation type="submission" date="2018-02" db="EMBL/GenBank/DDBJ databases">
        <title>Whole genome sequencing of endophytic bacterium.</title>
        <authorList>
            <person name="Eedara R."/>
            <person name="Podile A.R."/>
        </authorList>
    </citation>
    <scope>NUCLEOTIDE SEQUENCE [LARGE SCALE GENOMIC DNA]</scope>
    <source>
        <strain evidence="1 2">RP1T</strain>
    </source>
</reference>
<organism evidence="1 2">
    <name type="scientific">Labrys okinawensis</name>
    <dbReference type="NCBI Taxonomy" id="346911"/>
    <lineage>
        <taxon>Bacteria</taxon>
        <taxon>Pseudomonadati</taxon>
        <taxon>Pseudomonadota</taxon>
        <taxon>Alphaproteobacteria</taxon>
        <taxon>Hyphomicrobiales</taxon>
        <taxon>Xanthobacteraceae</taxon>
        <taxon>Labrys</taxon>
    </lineage>
</organism>
<comment type="caution">
    <text evidence="1">The sequence shown here is derived from an EMBL/GenBank/DDBJ whole genome shotgun (WGS) entry which is preliminary data.</text>
</comment>
<dbReference type="InterPro" id="IPR010385">
    <property type="entry name" value="DUF982"/>
</dbReference>
<dbReference type="EMBL" id="PUEJ01000001">
    <property type="protein sequence ID" value="PRH89050.1"/>
    <property type="molecule type" value="Genomic_DNA"/>
</dbReference>
<protein>
    <submittedName>
        <fullName evidence="1">DUF982 domain-containing protein</fullName>
    </submittedName>
</protein>
<sequence length="80" mass="8955">MDVHWSAPVRIELAPGQYRIISSTLEAATFLLKEWPDGDESIAVWARRVCQETFTGVRAAEDARSAFFLACRNAGLRTMP</sequence>
<accession>A0A2S9QID8</accession>
<dbReference type="OrthoDB" id="8451597at2"/>
<dbReference type="AlphaFoldDB" id="A0A2S9QID8"/>
<dbReference type="RefSeq" id="WP_105860017.1">
    <property type="nucleotide sequence ID" value="NZ_PUEJ01000001.1"/>
</dbReference>
<dbReference type="Gene3D" id="6.10.250.730">
    <property type="match status" value="1"/>
</dbReference>
<name>A0A2S9QID8_9HYPH</name>
<proteinExistence type="predicted"/>
<evidence type="ECO:0000313" key="2">
    <source>
        <dbReference type="Proteomes" id="UP000237682"/>
    </source>
</evidence>
<gene>
    <name evidence="1" type="ORF">C5L14_00175</name>
</gene>
<dbReference type="Proteomes" id="UP000237682">
    <property type="component" value="Unassembled WGS sequence"/>
</dbReference>
<dbReference type="Pfam" id="PF06169">
    <property type="entry name" value="DUF982"/>
    <property type="match status" value="1"/>
</dbReference>